<evidence type="ECO:0000313" key="2">
    <source>
        <dbReference type="EMBL" id="TPV33232.1"/>
    </source>
</evidence>
<proteinExistence type="predicted"/>
<reference evidence="2 3" key="1">
    <citation type="submission" date="2019-06" db="EMBL/GenBank/DDBJ databases">
        <title>Flavobacteriaceae Paucihalobacterium erythroidium CWB-1, complete genome.</title>
        <authorList>
            <person name="Wu S."/>
        </authorList>
    </citation>
    <scope>NUCLEOTIDE SEQUENCE [LARGE SCALE GENOMIC DNA]</scope>
    <source>
        <strain evidence="2 3">CWB-1</strain>
    </source>
</reference>
<keyword evidence="1" id="KW-0175">Coiled coil</keyword>
<dbReference type="OrthoDB" id="1272370at2"/>
<sequence>MEIPIKLESLENDIAECLVHLEYLKKISFLGKEINEFVDNHNLNEKAFIDPDISNAHCIITIAQLETSLILKGLYYSTHELEKKQLLKNGILIIYEAIKSIDEFNKTLNKYSNQYVELKNELNKYFRELKTFKKGIKFDRDIKNIRNNVAGHINKDFIEYSKFMETVDVEKSINFLIAFRYIINGLNDYLFKCIIKE</sequence>
<keyword evidence="3" id="KW-1185">Reference proteome</keyword>
<organism evidence="2 3">
    <name type="scientific">Paucihalobacter ruber</name>
    <dbReference type="NCBI Taxonomy" id="2567861"/>
    <lineage>
        <taxon>Bacteria</taxon>
        <taxon>Pseudomonadati</taxon>
        <taxon>Bacteroidota</taxon>
        <taxon>Flavobacteriia</taxon>
        <taxon>Flavobacteriales</taxon>
        <taxon>Flavobacteriaceae</taxon>
        <taxon>Paucihalobacter</taxon>
    </lineage>
</organism>
<dbReference type="Proteomes" id="UP000317332">
    <property type="component" value="Unassembled WGS sequence"/>
</dbReference>
<evidence type="ECO:0000256" key="1">
    <source>
        <dbReference type="SAM" id="Coils"/>
    </source>
</evidence>
<evidence type="ECO:0008006" key="4">
    <source>
        <dbReference type="Google" id="ProtNLM"/>
    </source>
</evidence>
<evidence type="ECO:0000313" key="3">
    <source>
        <dbReference type="Proteomes" id="UP000317332"/>
    </source>
</evidence>
<name>A0A506PJH1_9FLAO</name>
<dbReference type="AlphaFoldDB" id="A0A506PJH1"/>
<accession>A0A506PJH1</accession>
<protein>
    <recommendedName>
        <fullName evidence="4">HEPN AbiU2-like domain-containing protein</fullName>
    </recommendedName>
</protein>
<dbReference type="EMBL" id="VHIQ01000004">
    <property type="protein sequence ID" value="TPV33232.1"/>
    <property type="molecule type" value="Genomic_DNA"/>
</dbReference>
<feature type="coiled-coil region" evidence="1">
    <location>
        <begin position="101"/>
        <end position="128"/>
    </location>
</feature>
<gene>
    <name evidence="2" type="ORF">FJ651_09045</name>
</gene>
<comment type="caution">
    <text evidence="2">The sequence shown here is derived from an EMBL/GenBank/DDBJ whole genome shotgun (WGS) entry which is preliminary data.</text>
</comment>
<dbReference type="RefSeq" id="WP_140990194.1">
    <property type="nucleotide sequence ID" value="NZ_VHIQ01000004.1"/>
</dbReference>